<comment type="caution">
    <text evidence="3">The sequence shown here is derived from an EMBL/GenBank/DDBJ whole genome shotgun (WGS) entry which is preliminary data.</text>
</comment>
<keyword evidence="3" id="KW-0449">Lipoprotein</keyword>
<name>A0ABW4MFN0_9SPHN</name>
<feature type="signal peptide" evidence="1">
    <location>
        <begin position="1"/>
        <end position="21"/>
    </location>
</feature>
<dbReference type="PROSITE" id="PS51257">
    <property type="entry name" value="PROKAR_LIPOPROTEIN"/>
    <property type="match status" value="1"/>
</dbReference>
<organism evidence="3 4">
    <name type="scientific">Sphingorhabdus buctiana</name>
    <dbReference type="NCBI Taxonomy" id="1508805"/>
    <lineage>
        <taxon>Bacteria</taxon>
        <taxon>Pseudomonadati</taxon>
        <taxon>Pseudomonadota</taxon>
        <taxon>Alphaproteobacteria</taxon>
        <taxon>Sphingomonadales</taxon>
        <taxon>Sphingomonadaceae</taxon>
        <taxon>Sphingorhabdus</taxon>
    </lineage>
</organism>
<sequence>MSKFVSIRAAKSIALTVVAAAALSGCVSFGSKAPASLLTLSADASVATGASKSGLAKDALVVLTPEVPRKLDTNRVPVQIDAGNIAYLKDSVWTDKPAILVQQLLAETVAAKNGTLILNEVETAGKAERYLSGQLVEFGVDEASMEAVAIFDAVHIRKGGSIEKRRFEAREAMGEIKPRPAGEALNSAANKVASDVAAWLAAL</sequence>
<keyword evidence="4" id="KW-1185">Reference proteome</keyword>
<reference evidence="4" key="1">
    <citation type="journal article" date="2019" name="Int. J. Syst. Evol. Microbiol.">
        <title>The Global Catalogue of Microorganisms (GCM) 10K type strain sequencing project: providing services to taxonomists for standard genome sequencing and annotation.</title>
        <authorList>
            <consortium name="The Broad Institute Genomics Platform"/>
            <consortium name="The Broad Institute Genome Sequencing Center for Infectious Disease"/>
            <person name="Wu L."/>
            <person name="Ma J."/>
        </authorList>
    </citation>
    <scope>NUCLEOTIDE SEQUENCE [LARGE SCALE GENOMIC DNA]</scope>
    <source>
        <strain evidence="4">CGMCC 1.12449</strain>
    </source>
</reference>
<dbReference type="Gene3D" id="3.40.50.10610">
    <property type="entry name" value="ABC-type transport auxiliary lipoprotein component"/>
    <property type="match status" value="1"/>
</dbReference>
<proteinExistence type="predicted"/>
<dbReference type="RefSeq" id="WP_381514897.1">
    <property type="nucleotide sequence ID" value="NZ_JBHUEL010000010.1"/>
</dbReference>
<feature type="chain" id="PRO_5046597539" evidence="1">
    <location>
        <begin position="22"/>
        <end position="203"/>
    </location>
</feature>
<gene>
    <name evidence="3" type="ORF">ACFSAG_11525</name>
</gene>
<evidence type="ECO:0000313" key="3">
    <source>
        <dbReference type="EMBL" id="MFD1767468.1"/>
    </source>
</evidence>
<accession>A0ABW4MFN0</accession>
<dbReference type="Proteomes" id="UP001597215">
    <property type="component" value="Unassembled WGS sequence"/>
</dbReference>
<evidence type="ECO:0000313" key="4">
    <source>
        <dbReference type="Proteomes" id="UP001597215"/>
    </source>
</evidence>
<keyword evidence="1" id="KW-0732">Signal</keyword>
<dbReference type="Pfam" id="PF03886">
    <property type="entry name" value="ABC_trans_aux"/>
    <property type="match status" value="1"/>
</dbReference>
<protein>
    <submittedName>
        <fullName evidence="3">ABC-type transport auxiliary lipoprotein family protein</fullName>
    </submittedName>
</protein>
<dbReference type="EMBL" id="JBHUEL010000010">
    <property type="protein sequence ID" value="MFD1767468.1"/>
    <property type="molecule type" value="Genomic_DNA"/>
</dbReference>
<feature type="domain" description="ABC-type transport auxiliary lipoprotein component" evidence="2">
    <location>
        <begin position="46"/>
        <end position="197"/>
    </location>
</feature>
<evidence type="ECO:0000259" key="2">
    <source>
        <dbReference type="Pfam" id="PF03886"/>
    </source>
</evidence>
<dbReference type="InterPro" id="IPR005586">
    <property type="entry name" value="ABC_trans_aux"/>
</dbReference>
<dbReference type="SUPFAM" id="SSF159594">
    <property type="entry name" value="XCC0632-like"/>
    <property type="match status" value="1"/>
</dbReference>
<evidence type="ECO:0000256" key="1">
    <source>
        <dbReference type="SAM" id="SignalP"/>
    </source>
</evidence>